<name>A0ABP9V3I5_9BACT</name>
<evidence type="ECO:0000313" key="1">
    <source>
        <dbReference type="EMBL" id="GAA5497216.1"/>
    </source>
</evidence>
<keyword evidence="2" id="KW-1185">Reference proteome</keyword>
<dbReference type="EMBL" id="BAABRL010000013">
    <property type="protein sequence ID" value="GAA5497216.1"/>
    <property type="molecule type" value="Genomic_DNA"/>
</dbReference>
<organism evidence="1 2">
    <name type="scientific">Rubritalea halochordaticola</name>
    <dbReference type="NCBI Taxonomy" id="714537"/>
    <lineage>
        <taxon>Bacteria</taxon>
        <taxon>Pseudomonadati</taxon>
        <taxon>Verrucomicrobiota</taxon>
        <taxon>Verrucomicrobiia</taxon>
        <taxon>Verrucomicrobiales</taxon>
        <taxon>Rubritaleaceae</taxon>
        <taxon>Rubritalea</taxon>
    </lineage>
</organism>
<accession>A0ABP9V3I5</accession>
<proteinExistence type="predicted"/>
<protein>
    <submittedName>
        <fullName evidence="1">Uncharacterized protein</fullName>
    </submittedName>
</protein>
<gene>
    <name evidence="1" type="ORF">Rhal01_03409</name>
</gene>
<dbReference type="Proteomes" id="UP001424741">
    <property type="component" value="Unassembled WGS sequence"/>
</dbReference>
<comment type="caution">
    <text evidence="1">The sequence shown here is derived from an EMBL/GenBank/DDBJ whole genome shotgun (WGS) entry which is preliminary data.</text>
</comment>
<sequence length="112" mass="13462">MNKDLLFEQYRKMSHTMNLLNTPSSGDPLYHLMADALYWIDEIPKHLDVDSENSLRVILRYRTSLILNEEDAQYREYWSFAKECFPQWVGFQSERCCPSKHLKEYYSNLLEC</sequence>
<reference evidence="1 2" key="1">
    <citation type="submission" date="2024-02" db="EMBL/GenBank/DDBJ databases">
        <title>Rubritalea halochordaticola NBRC 107102.</title>
        <authorList>
            <person name="Ichikawa N."/>
            <person name="Katano-Makiyama Y."/>
            <person name="Hidaka K."/>
        </authorList>
    </citation>
    <scope>NUCLEOTIDE SEQUENCE [LARGE SCALE GENOMIC DNA]</scope>
    <source>
        <strain evidence="1 2">NBRC 107102</strain>
    </source>
</reference>
<evidence type="ECO:0000313" key="2">
    <source>
        <dbReference type="Proteomes" id="UP001424741"/>
    </source>
</evidence>